<dbReference type="PANTHER" id="PTHR34391:SF1">
    <property type="entry name" value="UPF0658 GOLGI APPARATUS MEMBRANE PROTEIN C1952.10C-RELATED"/>
    <property type="match status" value="1"/>
</dbReference>
<reference evidence="2 3" key="1">
    <citation type="submission" date="2018-06" db="EMBL/GenBank/DDBJ databases">
        <title>Comparative genomics reveals the genomic features of Rhizophagus irregularis, R. cerebriforme, R. diaphanum and Gigaspora rosea, and their symbiotic lifestyle signature.</title>
        <authorList>
            <person name="Morin E."/>
            <person name="San Clemente H."/>
            <person name="Chen E.C.H."/>
            <person name="De La Providencia I."/>
            <person name="Hainaut M."/>
            <person name="Kuo A."/>
            <person name="Kohler A."/>
            <person name="Murat C."/>
            <person name="Tang N."/>
            <person name="Roy S."/>
            <person name="Loubradou J."/>
            <person name="Henrissat B."/>
            <person name="Grigoriev I.V."/>
            <person name="Corradi N."/>
            <person name="Roux C."/>
            <person name="Martin F.M."/>
        </authorList>
    </citation>
    <scope>NUCLEOTIDE SEQUENCE [LARGE SCALE GENOMIC DNA]</scope>
    <source>
        <strain evidence="2 3">DAOM 227022</strain>
    </source>
</reference>
<feature type="transmembrane region" description="Helical" evidence="1">
    <location>
        <begin position="142"/>
        <end position="165"/>
    </location>
</feature>
<gene>
    <name evidence="2" type="ORF">C1645_715010</name>
</gene>
<organism evidence="2 3">
    <name type="scientific">Glomus cerebriforme</name>
    <dbReference type="NCBI Taxonomy" id="658196"/>
    <lineage>
        <taxon>Eukaryota</taxon>
        <taxon>Fungi</taxon>
        <taxon>Fungi incertae sedis</taxon>
        <taxon>Mucoromycota</taxon>
        <taxon>Glomeromycotina</taxon>
        <taxon>Glomeromycetes</taxon>
        <taxon>Glomerales</taxon>
        <taxon>Glomeraceae</taxon>
        <taxon>Glomus</taxon>
    </lineage>
</organism>
<feature type="transmembrane region" description="Helical" evidence="1">
    <location>
        <begin position="249"/>
        <end position="267"/>
    </location>
</feature>
<keyword evidence="1" id="KW-1133">Transmembrane helix</keyword>
<feature type="transmembrane region" description="Helical" evidence="1">
    <location>
        <begin position="82"/>
        <end position="99"/>
    </location>
</feature>
<evidence type="ECO:0000313" key="3">
    <source>
        <dbReference type="Proteomes" id="UP000265703"/>
    </source>
</evidence>
<protein>
    <submittedName>
        <fullName evidence="2">Uncharacterized protein</fullName>
    </submittedName>
</protein>
<accession>A0A397SKN9</accession>
<comment type="caution">
    <text evidence="2">The sequence shown here is derived from an EMBL/GenBank/DDBJ whole genome shotgun (WGS) entry which is preliminary data.</text>
</comment>
<keyword evidence="1" id="KW-0812">Transmembrane</keyword>
<evidence type="ECO:0000256" key="1">
    <source>
        <dbReference type="SAM" id="Phobius"/>
    </source>
</evidence>
<dbReference type="PANTHER" id="PTHR34391">
    <property type="entry name" value="UPF0658 GOLGI APPARATUS MEMBRANE PROTEIN C1952.10C-RELATED"/>
    <property type="match status" value="1"/>
</dbReference>
<feature type="transmembrane region" description="Helical" evidence="1">
    <location>
        <begin position="220"/>
        <end position="243"/>
    </location>
</feature>
<feature type="transmembrane region" description="Helical" evidence="1">
    <location>
        <begin position="288"/>
        <end position="309"/>
    </location>
</feature>
<evidence type="ECO:0000313" key="2">
    <source>
        <dbReference type="EMBL" id="RIA85459.1"/>
    </source>
</evidence>
<keyword evidence="1" id="KW-0472">Membrane</keyword>
<dbReference type="EMBL" id="QKYT01000425">
    <property type="protein sequence ID" value="RIA85459.1"/>
    <property type="molecule type" value="Genomic_DNA"/>
</dbReference>
<feature type="transmembrane region" description="Helical" evidence="1">
    <location>
        <begin position="54"/>
        <end position="76"/>
    </location>
</feature>
<sequence length="408" mass="46796">MAKLSVTGIVTIVSIFLYAIILTVLEILVVIFHTDFVQQYRLTRQGDGISQADLIYHSIFILSLAFQVLLCVDALWRKNSTQLIALVLFNILSLAYAGVQLYQHIILERDGTTGADFTPNDIYRFPTNDYTKRYFISRMRPLEYVIISIVAAFSIYLATLSYKLFKEFGWAIYETYSADVKIRDVYRSLSILQTLIKLDIFFIGSYAIQLIPSQTIGYNIYMTEITLTFTVGISMLLMAWYSVMKENKYILLCVINLLTLSVIYLIYRLFKININISPQYDPYEFTRRLLTFSLATTIGLIISTIFYSLKCFKNMTDGHYIFAAYGLPGQEQKSPPMQDKISFNPEYLGYDGYTAGSNNNSNISINIDDKKINIDDNDVLYDSKRASKRASKIAEVQNARLSRRISLD</sequence>
<name>A0A397SKN9_9GLOM</name>
<dbReference type="OrthoDB" id="2448307at2759"/>
<proteinExistence type="predicted"/>
<dbReference type="GO" id="GO:0005794">
    <property type="term" value="C:Golgi apparatus"/>
    <property type="evidence" value="ECO:0007669"/>
    <property type="project" value="TreeGrafter"/>
</dbReference>
<keyword evidence="3" id="KW-1185">Reference proteome</keyword>
<feature type="transmembrane region" description="Helical" evidence="1">
    <location>
        <begin position="6"/>
        <end position="33"/>
    </location>
</feature>
<dbReference type="AlphaFoldDB" id="A0A397SKN9"/>
<dbReference type="InterPro" id="IPR040410">
    <property type="entry name" value="UPF0658_Golgi"/>
</dbReference>
<dbReference type="Proteomes" id="UP000265703">
    <property type="component" value="Unassembled WGS sequence"/>
</dbReference>
<feature type="transmembrane region" description="Helical" evidence="1">
    <location>
        <begin position="185"/>
        <end position="208"/>
    </location>
</feature>